<name>A0A9J6DQH0_RHIMP</name>
<evidence type="ECO:0000256" key="4">
    <source>
        <dbReference type="ARBA" id="ARBA00022692"/>
    </source>
</evidence>
<dbReference type="Gene3D" id="1.20.1540.10">
    <property type="entry name" value="Rhomboid-like"/>
    <property type="match status" value="3"/>
</dbReference>
<evidence type="ECO:0000256" key="1">
    <source>
        <dbReference type="ARBA" id="ARBA00004141"/>
    </source>
</evidence>
<evidence type="ECO:0000256" key="6">
    <source>
        <dbReference type="ARBA" id="ARBA00022989"/>
    </source>
</evidence>
<dbReference type="InterPro" id="IPR035952">
    <property type="entry name" value="Rhomboid-like_sf"/>
</dbReference>
<reference evidence="10" key="1">
    <citation type="journal article" date="2020" name="Cell">
        <title>Large-Scale Comparative Analyses of Tick Genomes Elucidate Their Genetic Diversity and Vector Capacities.</title>
        <authorList>
            <consortium name="Tick Genome and Microbiome Consortium (TIGMIC)"/>
            <person name="Jia N."/>
            <person name="Wang J."/>
            <person name="Shi W."/>
            <person name="Du L."/>
            <person name="Sun Y."/>
            <person name="Zhan W."/>
            <person name="Jiang J.F."/>
            <person name="Wang Q."/>
            <person name="Zhang B."/>
            <person name="Ji P."/>
            <person name="Bell-Sakyi L."/>
            <person name="Cui X.M."/>
            <person name="Yuan T.T."/>
            <person name="Jiang B.G."/>
            <person name="Yang W.F."/>
            <person name="Lam T.T."/>
            <person name="Chang Q.C."/>
            <person name="Ding S.J."/>
            <person name="Wang X.J."/>
            <person name="Zhu J.G."/>
            <person name="Ruan X.D."/>
            <person name="Zhao L."/>
            <person name="Wei J.T."/>
            <person name="Ye R.Z."/>
            <person name="Que T.C."/>
            <person name="Du C.H."/>
            <person name="Zhou Y.H."/>
            <person name="Cheng J.X."/>
            <person name="Dai P.F."/>
            <person name="Guo W.B."/>
            <person name="Han X.H."/>
            <person name="Huang E.J."/>
            <person name="Li L.F."/>
            <person name="Wei W."/>
            <person name="Gao Y.C."/>
            <person name="Liu J.Z."/>
            <person name="Shao H.Z."/>
            <person name="Wang X."/>
            <person name="Wang C.C."/>
            <person name="Yang T.C."/>
            <person name="Huo Q.B."/>
            <person name="Li W."/>
            <person name="Chen H.Y."/>
            <person name="Chen S.E."/>
            <person name="Zhou L.G."/>
            <person name="Ni X.B."/>
            <person name="Tian J.H."/>
            <person name="Sheng Y."/>
            <person name="Liu T."/>
            <person name="Pan Y.S."/>
            <person name="Xia L.Y."/>
            <person name="Li J."/>
            <person name="Zhao F."/>
            <person name="Cao W.C."/>
        </authorList>
    </citation>
    <scope>NUCLEOTIDE SEQUENCE</scope>
    <source>
        <strain evidence="10">Rmic-2018</strain>
    </source>
</reference>
<dbReference type="EMBL" id="JABSTU010000008">
    <property type="protein sequence ID" value="KAH8024106.1"/>
    <property type="molecule type" value="Genomic_DNA"/>
</dbReference>
<feature type="transmembrane region" description="Helical" evidence="8">
    <location>
        <begin position="139"/>
        <end position="159"/>
    </location>
</feature>
<feature type="transmembrane region" description="Helical" evidence="8">
    <location>
        <begin position="651"/>
        <end position="673"/>
    </location>
</feature>
<feature type="domain" description="Peptidase S54 rhomboid" evidence="9">
    <location>
        <begin position="70"/>
        <end position="215"/>
    </location>
</feature>
<dbReference type="GO" id="GO:0016020">
    <property type="term" value="C:membrane"/>
    <property type="evidence" value="ECO:0007669"/>
    <property type="project" value="UniProtKB-SubCell"/>
</dbReference>
<dbReference type="InterPro" id="IPR022764">
    <property type="entry name" value="Peptidase_S54_rhomboid_dom"/>
</dbReference>
<dbReference type="PANTHER" id="PTHR43066">
    <property type="entry name" value="RHOMBOID-RELATED PROTEIN"/>
    <property type="match status" value="1"/>
</dbReference>
<dbReference type="GO" id="GO:0004252">
    <property type="term" value="F:serine-type endopeptidase activity"/>
    <property type="evidence" value="ECO:0007669"/>
    <property type="project" value="InterPro"/>
</dbReference>
<comment type="caution">
    <text evidence="10">The sequence shown here is derived from an EMBL/GenBank/DDBJ whole genome shotgun (WGS) entry which is preliminary data.</text>
</comment>
<organism evidence="10 11">
    <name type="scientific">Rhipicephalus microplus</name>
    <name type="common">Cattle tick</name>
    <name type="synonym">Boophilus microplus</name>
    <dbReference type="NCBI Taxonomy" id="6941"/>
    <lineage>
        <taxon>Eukaryota</taxon>
        <taxon>Metazoa</taxon>
        <taxon>Ecdysozoa</taxon>
        <taxon>Arthropoda</taxon>
        <taxon>Chelicerata</taxon>
        <taxon>Arachnida</taxon>
        <taxon>Acari</taxon>
        <taxon>Parasitiformes</taxon>
        <taxon>Ixodida</taxon>
        <taxon>Ixodoidea</taxon>
        <taxon>Ixodidae</taxon>
        <taxon>Rhipicephalinae</taxon>
        <taxon>Rhipicephalus</taxon>
        <taxon>Boophilus</taxon>
    </lineage>
</organism>
<feature type="transmembrane region" description="Helical" evidence="8">
    <location>
        <begin position="396"/>
        <end position="420"/>
    </location>
</feature>
<dbReference type="Pfam" id="PF01694">
    <property type="entry name" value="Rhomboid"/>
    <property type="match status" value="3"/>
</dbReference>
<keyword evidence="5" id="KW-0378">Hydrolase</keyword>
<keyword evidence="3" id="KW-0645">Protease</keyword>
<evidence type="ECO:0000313" key="10">
    <source>
        <dbReference type="EMBL" id="KAH8024106.1"/>
    </source>
</evidence>
<dbReference type="AlphaFoldDB" id="A0A9J6DQH0"/>
<accession>A0A9J6DQH0</accession>
<evidence type="ECO:0000256" key="5">
    <source>
        <dbReference type="ARBA" id="ARBA00022801"/>
    </source>
</evidence>
<dbReference type="SUPFAM" id="SSF144091">
    <property type="entry name" value="Rhomboid-like"/>
    <property type="match status" value="4"/>
</dbReference>
<protein>
    <recommendedName>
        <fullName evidence="9">Peptidase S54 rhomboid domain-containing protein</fullName>
    </recommendedName>
</protein>
<keyword evidence="11" id="KW-1185">Reference proteome</keyword>
<reference evidence="10" key="2">
    <citation type="submission" date="2021-09" db="EMBL/GenBank/DDBJ databases">
        <authorList>
            <person name="Jia N."/>
            <person name="Wang J."/>
            <person name="Shi W."/>
            <person name="Du L."/>
            <person name="Sun Y."/>
            <person name="Zhan W."/>
            <person name="Jiang J."/>
            <person name="Wang Q."/>
            <person name="Zhang B."/>
            <person name="Ji P."/>
            <person name="Sakyi L.B."/>
            <person name="Cui X."/>
            <person name="Yuan T."/>
            <person name="Jiang B."/>
            <person name="Yang W."/>
            <person name="Lam T.T.-Y."/>
            <person name="Chang Q."/>
            <person name="Ding S."/>
            <person name="Wang X."/>
            <person name="Zhu J."/>
            <person name="Ruan X."/>
            <person name="Zhao L."/>
            <person name="Wei J."/>
            <person name="Que T."/>
            <person name="Du C."/>
            <person name="Cheng J."/>
            <person name="Dai P."/>
            <person name="Han X."/>
            <person name="Huang E."/>
            <person name="Gao Y."/>
            <person name="Liu J."/>
            <person name="Shao H."/>
            <person name="Ye R."/>
            <person name="Li L."/>
            <person name="Wei W."/>
            <person name="Wang X."/>
            <person name="Wang C."/>
            <person name="Huo Q."/>
            <person name="Li W."/>
            <person name="Guo W."/>
            <person name="Chen H."/>
            <person name="Chen S."/>
            <person name="Zhou L."/>
            <person name="Zhou L."/>
            <person name="Ni X."/>
            <person name="Tian J."/>
            <person name="Zhou Y."/>
            <person name="Sheng Y."/>
            <person name="Liu T."/>
            <person name="Pan Y."/>
            <person name="Xia L."/>
            <person name="Li J."/>
            <person name="Zhao F."/>
            <person name="Cao W."/>
        </authorList>
    </citation>
    <scope>NUCLEOTIDE SEQUENCE</scope>
    <source>
        <strain evidence="10">Rmic-2018</strain>
        <tissue evidence="10">Larvae</tissue>
    </source>
</reference>
<dbReference type="GO" id="GO:0006508">
    <property type="term" value="P:proteolysis"/>
    <property type="evidence" value="ECO:0007669"/>
    <property type="project" value="UniProtKB-KW"/>
</dbReference>
<feature type="transmembrane region" description="Helical" evidence="8">
    <location>
        <begin position="201"/>
        <end position="225"/>
    </location>
</feature>
<dbReference type="Proteomes" id="UP000821866">
    <property type="component" value="Chromosome 6"/>
</dbReference>
<feature type="transmembrane region" description="Helical" evidence="8">
    <location>
        <begin position="331"/>
        <end position="354"/>
    </location>
</feature>
<keyword evidence="4 8" id="KW-0812">Transmembrane</keyword>
<evidence type="ECO:0000256" key="8">
    <source>
        <dbReference type="SAM" id="Phobius"/>
    </source>
</evidence>
<dbReference type="PANTHER" id="PTHR43066:SF1">
    <property type="entry name" value="RHOMBOID PROTEIN 2"/>
    <property type="match status" value="1"/>
</dbReference>
<feature type="transmembrane region" description="Helical" evidence="8">
    <location>
        <begin position="559"/>
        <end position="579"/>
    </location>
</feature>
<feature type="transmembrane region" description="Helical" evidence="8">
    <location>
        <begin position="719"/>
        <end position="742"/>
    </location>
</feature>
<evidence type="ECO:0000256" key="2">
    <source>
        <dbReference type="ARBA" id="ARBA00009045"/>
    </source>
</evidence>
<proteinExistence type="inferred from homology"/>
<evidence type="ECO:0000256" key="7">
    <source>
        <dbReference type="ARBA" id="ARBA00023136"/>
    </source>
</evidence>
<feature type="transmembrane region" description="Helical" evidence="8">
    <location>
        <begin position="237"/>
        <end position="260"/>
    </location>
</feature>
<evidence type="ECO:0000313" key="11">
    <source>
        <dbReference type="Proteomes" id="UP000821866"/>
    </source>
</evidence>
<sequence length="770" mass="84414">MPRKQPRVREVYGALKLLLFVLVRVGLNAIPTTTLLAVFAQACVYLRLFNLPWSNTEDVCIGVNGVLFKREWQRIFYGAVEHNDSLHLYYNMVSFIWKGINIEEHVGALQFAWIIFVLTVLTGVLIVGLYYLLGTYVDAIFYQVCGIGFSGVIFALKVLDNVVYPTQNRNVLGFHVDLPSGYIVWLELFLVQIMTGNNCGFIGHLAGVLAGFVYIGAITPIVNALRQVLIEAPKGAVRYFCPFLLPVPFGAILLSAALLATNADLLSTSELEQQAAVGRPSQAASMTSEGQWHLLLAPVLRCSGLLHLVYTVATSLGLGYRVERKVGTVRFLVDMATLAVVTNVAFCLTTNHVLPHFMKVTAASSGHTRQSSFAAPTAILLALKSFYGSGHWLRKYALLFLAMPMPRFVGAIIEIGLLQFVLQHLSIVEHTFIWIIFVLIALTGGLIVALYYLLAIYVDAIFYKQCGIGFSGVIFALKVLNNIKYLGQSINMFSVNVTLPSRFLVWFEPLLAQLITGNGSFVGHFAGALAGLIYLAMLKPILNVAWIVLVDAPRGTLRYLCPCLLPFPYGTILLSTALLDTNADFLPTSELRLEDAATPNSSSPLVVGEGQWRILLAPVLRCSGRLNVGYAMATLLDLGYRLERKVGTVRFLVDAAILAIVTNVAYCLTAHYVLLKRDQIAGASPAQMSNKRVVGPTPILLALKALYGGGNWLRKYPLLFLSIPLPSFVGAILKIVLLEYVLPDSSAAGHTMGFSVELMMSYVLPQPLQT</sequence>
<keyword evidence="6 8" id="KW-1133">Transmembrane helix</keyword>
<gene>
    <name evidence="10" type="ORF">HPB51_021727</name>
</gene>
<comment type="subcellular location">
    <subcellularLocation>
        <location evidence="1">Membrane</location>
        <topology evidence="1">Multi-pass membrane protein</topology>
    </subcellularLocation>
</comment>
<feature type="transmembrane region" description="Helical" evidence="8">
    <location>
        <begin position="111"/>
        <end position="133"/>
    </location>
</feature>
<feature type="transmembrane region" description="Helical" evidence="8">
    <location>
        <begin position="432"/>
        <end position="454"/>
    </location>
</feature>
<evidence type="ECO:0000259" key="9">
    <source>
        <dbReference type="Pfam" id="PF01694"/>
    </source>
</evidence>
<dbReference type="VEuPathDB" id="VectorBase:LOC119172784"/>
<evidence type="ECO:0000256" key="3">
    <source>
        <dbReference type="ARBA" id="ARBA00022670"/>
    </source>
</evidence>
<feature type="domain" description="Peptidase S54 rhomboid" evidence="9">
    <location>
        <begin position="612"/>
        <end position="764"/>
    </location>
</feature>
<feature type="transmembrane region" description="Helical" evidence="8">
    <location>
        <begin position="171"/>
        <end position="195"/>
    </location>
</feature>
<feature type="transmembrane region" description="Helical" evidence="8">
    <location>
        <begin position="460"/>
        <end position="480"/>
    </location>
</feature>
<feature type="domain" description="Peptidase S54 rhomboid" evidence="9">
    <location>
        <begin position="429"/>
        <end position="538"/>
    </location>
</feature>
<comment type="similarity">
    <text evidence="2">Belongs to the peptidase S54 family.</text>
</comment>
<keyword evidence="7 8" id="KW-0472">Membrane</keyword>